<dbReference type="AlphaFoldDB" id="A0A7R8CVE2"/>
<organism evidence="1 2">
    <name type="scientific">Lepeophtheirus salmonis</name>
    <name type="common">Salmon louse</name>
    <name type="synonym">Caligus salmonis</name>
    <dbReference type="NCBI Taxonomy" id="72036"/>
    <lineage>
        <taxon>Eukaryota</taxon>
        <taxon>Metazoa</taxon>
        <taxon>Ecdysozoa</taxon>
        <taxon>Arthropoda</taxon>
        <taxon>Crustacea</taxon>
        <taxon>Multicrustacea</taxon>
        <taxon>Hexanauplia</taxon>
        <taxon>Copepoda</taxon>
        <taxon>Siphonostomatoida</taxon>
        <taxon>Caligidae</taxon>
        <taxon>Lepeophtheirus</taxon>
    </lineage>
</organism>
<name>A0A7R8CVE2_LEPSM</name>
<accession>A0A7R8CVE2</accession>
<dbReference type="Proteomes" id="UP000675881">
    <property type="component" value="Chromosome 5"/>
</dbReference>
<protein>
    <submittedName>
        <fullName evidence="1">(salmon louse) hypothetical protein</fullName>
    </submittedName>
</protein>
<proteinExistence type="predicted"/>
<evidence type="ECO:0000313" key="1">
    <source>
        <dbReference type="EMBL" id="CAF2943062.1"/>
    </source>
</evidence>
<sequence>MIDFASACWDGHTLLTLLESPHHLYTDSYTLSQSVVHTLWDEEKGKKRLESCHSYTDLDHAAHRWKEFLSHNTQTKGGRRHKTDIKISDGLKAEHQLPPQLYPHRSTTIILNSICHFTPFLGSAAVERRSFLFTKCSSNCFADGAYYALLKSPDSRIIGFALRQDIFLERFDVGIFTQSKDKYRPLGDLPGLGFYFSLPNLQEDLIYSGTRKESNDIPADWMFCLTYHSYLVYNVHVASKADTPFNVMVFYMDWQ</sequence>
<dbReference type="EMBL" id="HG994584">
    <property type="protein sequence ID" value="CAF2943062.1"/>
    <property type="molecule type" value="Genomic_DNA"/>
</dbReference>
<evidence type="ECO:0000313" key="2">
    <source>
        <dbReference type="Proteomes" id="UP000675881"/>
    </source>
</evidence>
<gene>
    <name evidence="1" type="ORF">LSAA_10849</name>
</gene>
<keyword evidence="2" id="KW-1185">Reference proteome</keyword>
<reference evidence="1" key="1">
    <citation type="submission" date="2021-02" db="EMBL/GenBank/DDBJ databases">
        <authorList>
            <person name="Bekaert M."/>
        </authorList>
    </citation>
    <scope>NUCLEOTIDE SEQUENCE</scope>
    <source>
        <strain evidence="1">IoA-00</strain>
    </source>
</reference>